<protein>
    <recommendedName>
        <fullName evidence="1">Serine-threonine/tyrosine-protein kinase catalytic domain-containing protein</fullName>
    </recommendedName>
</protein>
<feature type="domain" description="Serine-threonine/tyrosine-protein kinase catalytic" evidence="1">
    <location>
        <begin position="13"/>
        <end position="89"/>
    </location>
</feature>
<dbReference type="PANTHER" id="PTHR45756">
    <property type="entry name" value="PALMITOYLTRANSFERASE"/>
    <property type="match status" value="1"/>
</dbReference>
<accession>A0A166K836</accession>
<dbReference type="Gene3D" id="1.10.510.10">
    <property type="entry name" value="Transferase(Phosphotransferase) domain 1"/>
    <property type="match status" value="1"/>
</dbReference>
<dbReference type="InterPro" id="IPR011009">
    <property type="entry name" value="Kinase-like_dom_sf"/>
</dbReference>
<organism evidence="2 3">
    <name type="scientific">Athelia psychrophila</name>
    <dbReference type="NCBI Taxonomy" id="1759441"/>
    <lineage>
        <taxon>Eukaryota</taxon>
        <taxon>Fungi</taxon>
        <taxon>Dikarya</taxon>
        <taxon>Basidiomycota</taxon>
        <taxon>Agaricomycotina</taxon>
        <taxon>Agaricomycetes</taxon>
        <taxon>Agaricomycetidae</taxon>
        <taxon>Atheliales</taxon>
        <taxon>Atheliaceae</taxon>
        <taxon>Athelia</taxon>
    </lineage>
</organism>
<reference evidence="2 3" key="1">
    <citation type="journal article" date="2016" name="Mol. Biol. Evol.">
        <title>Comparative Genomics of Early-Diverging Mushroom-Forming Fungi Provides Insights into the Origins of Lignocellulose Decay Capabilities.</title>
        <authorList>
            <person name="Nagy L.G."/>
            <person name="Riley R."/>
            <person name="Tritt A."/>
            <person name="Adam C."/>
            <person name="Daum C."/>
            <person name="Floudas D."/>
            <person name="Sun H."/>
            <person name="Yadav J.S."/>
            <person name="Pangilinan J."/>
            <person name="Larsson K.H."/>
            <person name="Matsuura K."/>
            <person name="Barry K."/>
            <person name="Labutti K."/>
            <person name="Kuo R."/>
            <person name="Ohm R.A."/>
            <person name="Bhattacharya S.S."/>
            <person name="Shirouzu T."/>
            <person name="Yoshinaga Y."/>
            <person name="Martin F.M."/>
            <person name="Grigoriev I.V."/>
            <person name="Hibbett D.S."/>
        </authorList>
    </citation>
    <scope>NUCLEOTIDE SEQUENCE [LARGE SCALE GENOMIC DNA]</scope>
    <source>
        <strain evidence="2 3">CBS 109695</strain>
    </source>
</reference>
<proteinExistence type="predicted"/>
<dbReference type="SUPFAM" id="SSF56112">
    <property type="entry name" value="Protein kinase-like (PK-like)"/>
    <property type="match status" value="1"/>
</dbReference>
<dbReference type="InterPro" id="IPR053215">
    <property type="entry name" value="TKL_Ser/Thr_kinase"/>
</dbReference>
<evidence type="ECO:0000259" key="1">
    <source>
        <dbReference type="Pfam" id="PF07714"/>
    </source>
</evidence>
<keyword evidence="3" id="KW-1185">Reference proteome</keyword>
<name>A0A166K836_9AGAM</name>
<dbReference type="Proteomes" id="UP000076532">
    <property type="component" value="Unassembled WGS sequence"/>
</dbReference>
<dbReference type="OrthoDB" id="4062651at2759"/>
<evidence type="ECO:0000313" key="2">
    <source>
        <dbReference type="EMBL" id="KZP21629.1"/>
    </source>
</evidence>
<dbReference type="GO" id="GO:0004672">
    <property type="term" value="F:protein kinase activity"/>
    <property type="evidence" value="ECO:0007669"/>
    <property type="project" value="InterPro"/>
</dbReference>
<gene>
    <name evidence="2" type="ORF">FIBSPDRAFT_953639</name>
</gene>
<dbReference type="Pfam" id="PF07714">
    <property type="entry name" value="PK_Tyr_Ser-Thr"/>
    <property type="match status" value="1"/>
</dbReference>
<dbReference type="PANTHER" id="PTHR45756:SF1">
    <property type="entry name" value="PROTEIN KINASE DOMAIN CONTAINING PROTEIN"/>
    <property type="match status" value="1"/>
</dbReference>
<dbReference type="STRING" id="436010.A0A166K836"/>
<evidence type="ECO:0000313" key="3">
    <source>
        <dbReference type="Proteomes" id="UP000076532"/>
    </source>
</evidence>
<sequence>MPFDEDTKIVPDVTVACDIFSFGCVMLHTMSGQLPYFNVKLSLAVAMLICSGKRPKRPVEPILTDEYWDLINWCWGKSASARPTAEDVHLCVSRLL</sequence>
<dbReference type="AlphaFoldDB" id="A0A166K836"/>
<dbReference type="EMBL" id="KV417546">
    <property type="protein sequence ID" value="KZP21629.1"/>
    <property type="molecule type" value="Genomic_DNA"/>
</dbReference>
<dbReference type="InterPro" id="IPR001245">
    <property type="entry name" value="Ser-Thr/Tyr_kinase_cat_dom"/>
</dbReference>